<evidence type="ECO:0000313" key="2">
    <source>
        <dbReference type="EMBL" id="CAD7578031.1"/>
    </source>
</evidence>
<feature type="region of interest" description="Disordered" evidence="1">
    <location>
        <begin position="305"/>
        <end position="355"/>
    </location>
</feature>
<proteinExistence type="predicted"/>
<feature type="compositionally biased region" description="Low complexity" evidence="1">
    <location>
        <begin position="864"/>
        <end position="880"/>
    </location>
</feature>
<feature type="region of interest" description="Disordered" evidence="1">
    <location>
        <begin position="476"/>
        <end position="532"/>
    </location>
</feature>
<feature type="compositionally biased region" description="Basic and acidic residues" evidence="1">
    <location>
        <begin position="326"/>
        <end position="335"/>
    </location>
</feature>
<sequence length="1131" mass="125784">MEREPEKEEDFCHPGIVYAEERFKELYRFQEDSVERLADYFIGYETETRDGGVRHHETRAKYCIDKQELVTDEEPSASFVLRVRNKSVDDTPDKFIENDDNVANSLVQIHSEGNISPVTSVTITPAFWKRRKQDEKNSTNKITENYDLVKFNIDSESKPNETVAYVCSDVLTNKRDSLCSVKSSVSSSGEIEDLDVQKRDMTIDSFNDSREEIGIYNHTELDSAKKSKYEVTSKDIETSKESGELIQNKLNESKVTAISQFETEVLAAKEINGKVGKQKRLLRTRRVSDTNMGYRYKEAPVQSNVISRSRIKKKKETMNTELPRQSSHDSEDNHKSQFSTSPDDKQSKNSCNPVSLDETYLKEKLELFNSEENVHHEEHQNLMQVDKQTVATPIVRSKTTFLVGTCNTANNDPPVASTSVNVFVPTTRKIFSPVRRDSKGKASSVISYVVEEPSNGDVATEHEHSSGTQLSLQQTQATNGIQNSPSEVNNYKLGIDNSNPDKSESSNIIPPSWALRRNRSHSSSPCFQRRQLISSERKDQIIDFKEDSVSSDNNKCFAGTSRPSISGSDSSNSQNSFLNDLTNSNGKLDNQRQSQLGKFEQPCPFQTSPLPQSPNPNRRELNRIASKEAAPSIRMMIAKYNQKLNEQDLTGGRSPEISGSGSGSPVAWRSPVAERRVKVQTEKYQEEVRRVLEQGGKKRAREVQKSASAGVIRLPDKVISERVRGSSMKSEIAREENLNKPPLVVVLPKGILKSSSAGTIKSSLPLQFKVSVPNENKIPENSTVRNSIVPPPERFKDTPQNIEKSITSKPPSPRLNINTNTSSPYSTEHATNDRSTPFPRLRALRIKQAKEDFLSKGPGSQSWTSEVETPSISTSPEPSIWGSISRGVSIEERTSSGAQSRLSQVSMGSESSYESSNIVQGRSNGEDGLLLTKSVSAGMINLEPSAYRRLSSEPGVDGGQVSDGGTSPTSSKLRFGISSIASKFRKVKMRKNKGRDTPKLNTVSMLCRQSLLIDLPISGGALSKGTPEDQRPCSSKSCPSSPVLQRSTSRTTMEEGIGCVHCTLLHLLAATTSLLTLPHMKVVMSSSVWNFPSRRLTELHVVEPTWITMGLQSEYCAGCPRKRHDHLHCRS</sequence>
<feature type="compositionally biased region" description="Polar residues" evidence="1">
    <location>
        <begin position="798"/>
        <end position="835"/>
    </location>
</feature>
<feature type="region of interest" description="Disordered" evidence="1">
    <location>
        <begin position="648"/>
        <end position="669"/>
    </location>
</feature>
<feature type="region of interest" description="Disordered" evidence="1">
    <location>
        <begin position="949"/>
        <end position="973"/>
    </location>
</feature>
<dbReference type="EMBL" id="OE186683">
    <property type="protein sequence ID" value="CAD7578031.1"/>
    <property type="molecule type" value="Genomic_DNA"/>
</dbReference>
<feature type="compositionally biased region" description="Low complexity" evidence="1">
    <location>
        <begin position="903"/>
        <end position="916"/>
    </location>
</feature>
<feature type="region of interest" description="Disordered" evidence="1">
    <location>
        <begin position="544"/>
        <end position="591"/>
    </location>
</feature>
<feature type="compositionally biased region" description="Low complexity" evidence="1">
    <location>
        <begin position="1032"/>
        <end position="1042"/>
    </location>
</feature>
<evidence type="ECO:0000256" key="1">
    <source>
        <dbReference type="SAM" id="MobiDB-lite"/>
    </source>
</evidence>
<dbReference type="AlphaFoldDB" id="A0A7R9JF97"/>
<protein>
    <submittedName>
        <fullName evidence="2">(California timema) hypothetical protein</fullName>
    </submittedName>
</protein>
<name>A0A7R9JF97_TIMCA</name>
<feature type="compositionally biased region" description="Low complexity" evidence="1">
    <location>
        <begin position="561"/>
        <end position="579"/>
    </location>
</feature>
<feature type="region of interest" description="Disordered" evidence="1">
    <location>
        <begin position="779"/>
        <end position="837"/>
    </location>
</feature>
<feature type="compositionally biased region" description="Polar residues" evidence="1">
    <location>
        <begin position="521"/>
        <end position="532"/>
    </location>
</feature>
<feature type="compositionally biased region" description="Polar residues" evidence="1">
    <location>
        <begin position="580"/>
        <end position="591"/>
    </location>
</feature>
<feature type="compositionally biased region" description="Polar residues" evidence="1">
    <location>
        <begin position="963"/>
        <end position="972"/>
    </location>
</feature>
<reference evidence="2" key="1">
    <citation type="submission" date="2020-11" db="EMBL/GenBank/DDBJ databases">
        <authorList>
            <person name="Tran Van P."/>
        </authorList>
    </citation>
    <scope>NUCLEOTIDE SEQUENCE</scope>
</reference>
<accession>A0A7R9JF97</accession>
<feature type="region of interest" description="Disordered" evidence="1">
    <location>
        <begin position="1024"/>
        <end position="1049"/>
    </location>
</feature>
<organism evidence="2">
    <name type="scientific">Timema californicum</name>
    <name type="common">California timema</name>
    <name type="synonym">Walking stick</name>
    <dbReference type="NCBI Taxonomy" id="61474"/>
    <lineage>
        <taxon>Eukaryota</taxon>
        <taxon>Metazoa</taxon>
        <taxon>Ecdysozoa</taxon>
        <taxon>Arthropoda</taxon>
        <taxon>Hexapoda</taxon>
        <taxon>Insecta</taxon>
        <taxon>Pterygota</taxon>
        <taxon>Neoptera</taxon>
        <taxon>Polyneoptera</taxon>
        <taxon>Phasmatodea</taxon>
        <taxon>Timematodea</taxon>
        <taxon>Timematoidea</taxon>
        <taxon>Timematidae</taxon>
        <taxon>Timema</taxon>
    </lineage>
</organism>
<feature type="compositionally biased region" description="Polar residues" evidence="1">
    <location>
        <begin position="477"/>
        <end position="489"/>
    </location>
</feature>
<gene>
    <name evidence="2" type="ORF">TCMB3V08_LOCUS10572</name>
</gene>
<feature type="region of interest" description="Disordered" evidence="1">
    <location>
        <begin position="851"/>
        <end position="924"/>
    </location>
</feature>